<accession>A0A8H7A4L5</accession>
<gene>
    <name evidence="2" type="ORF">PC9H_005813</name>
</gene>
<reference evidence="2" key="1">
    <citation type="submission" date="2019-07" db="EMBL/GenBank/DDBJ databases">
        <authorList>
            <person name="Palmer J.M."/>
        </authorList>
    </citation>
    <scope>NUCLEOTIDE SEQUENCE</scope>
    <source>
        <strain evidence="2">PC9</strain>
    </source>
</reference>
<feature type="region of interest" description="Disordered" evidence="1">
    <location>
        <begin position="85"/>
        <end position="107"/>
    </location>
</feature>
<dbReference type="VEuPathDB" id="FungiDB:PC9H_005813"/>
<comment type="caution">
    <text evidence="2">The sequence shown here is derived from an EMBL/GenBank/DDBJ whole genome shotgun (WGS) entry which is preliminary data.</text>
</comment>
<evidence type="ECO:0000313" key="3">
    <source>
        <dbReference type="Proteomes" id="UP000623687"/>
    </source>
</evidence>
<evidence type="ECO:0000313" key="2">
    <source>
        <dbReference type="EMBL" id="KAF7433847.1"/>
    </source>
</evidence>
<proteinExistence type="predicted"/>
<dbReference type="EMBL" id="JACETU010000003">
    <property type="protein sequence ID" value="KAF7433847.1"/>
    <property type="molecule type" value="Genomic_DNA"/>
</dbReference>
<dbReference type="Proteomes" id="UP000623687">
    <property type="component" value="Unassembled WGS sequence"/>
</dbReference>
<dbReference type="AlphaFoldDB" id="A0A8H7A4L5"/>
<dbReference type="GeneID" id="59375631"/>
<evidence type="ECO:0000256" key="1">
    <source>
        <dbReference type="SAM" id="MobiDB-lite"/>
    </source>
</evidence>
<name>A0A8H7A4L5_PLEOS</name>
<feature type="region of interest" description="Disordered" evidence="1">
    <location>
        <begin position="215"/>
        <end position="239"/>
    </location>
</feature>
<feature type="compositionally biased region" description="Low complexity" evidence="1">
    <location>
        <begin position="216"/>
        <end position="229"/>
    </location>
</feature>
<feature type="region of interest" description="Disordered" evidence="1">
    <location>
        <begin position="282"/>
        <end position="334"/>
    </location>
</feature>
<organism evidence="2 3">
    <name type="scientific">Pleurotus ostreatus</name>
    <name type="common">Oyster mushroom</name>
    <name type="synonym">White-rot fungus</name>
    <dbReference type="NCBI Taxonomy" id="5322"/>
    <lineage>
        <taxon>Eukaryota</taxon>
        <taxon>Fungi</taxon>
        <taxon>Dikarya</taxon>
        <taxon>Basidiomycota</taxon>
        <taxon>Agaricomycotina</taxon>
        <taxon>Agaricomycetes</taxon>
        <taxon>Agaricomycetidae</taxon>
        <taxon>Agaricales</taxon>
        <taxon>Pleurotineae</taxon>
        <taxon>Pleurotaceae</taxon>
        <taxon>Pleurotus</taxon>
    </lineage>
</organism>
<protein>
    <submittedName>
        <fullName evidence="2">Uncharacterized protein</fullName>
    </submittedName>
</protein>
<dbReference type="RefSeq" id="XP_036633874.1">
    <property type="nucleotide sequence ID" value="XM_036775372.1"/>
</dbReference>
<sequence>MSSMDDHLFTQPRHPCHGTIVTPNTIINSQRHAAYSDATGFEYELALASILGPDVEEVDSMMWGTPEAEETQAPPLVYFSAPEDSGDPVMQKTNSSEPTPFAHPTVPPSSGDISMGLESDMCTIFEAAEVLHDDTAPVFLANSMDDTGIFADYSSELAPEPTMLDFTASGSNDIVYQAHEPLLDGAGDGATFGWLDGVDGESSQVSEWLDMERFNTPTLPSTPTSSLPSGEDTTSLSGADICSNTRRQRSFEKIPCPNGCGRQVGGQAWHLKQHIESGKCAAGRTLSQQRSKENRDPTYQYEKAKSKSKSSSMIRTSEGSMATHRQPAGCSRPAEPAPAVQFDLDGLWGTGCPGVQIDWNIGNIFSTFPWQLFEREDLGFRLSHAAGCGNTWVLRLRSSRCDPLCDTGGTTCQDCSTIRSQKMLKGAEQRAKLSTSETTHLNTIYLTHAQSAAKLLKKQDRIEALKQTVST</sequence>
<keyword evidence="3" id="KW-1185">Reference proteome</keyword>
<dbReference type="OrthoDB" id="10540384at2759"/>